<evidence type="ECO:0008006" key="13">
    <source>
        <dbReference type="Google" id="ProtNLM"/>
    </source>
</evidence>
<dbReference type="PRINTS" id="PR00901">
    <property type="entry name" value="PHEROMONEBAR"/>
</dbReference>
<comment type="similarity">
    <text evidence="2">Belongs to the G-protein coupled receptor 4 family.</text>
</comment>
<protein>
    <recommendedName>
        <fullName evidence="13">STE3-like pheromone receptor</fullName>
    </recommendedName>
</protein>
<keyword evidence="9" id="KW-0807">Transducer</keyword>
<dbReference type="InterPro" id="IPR001499">
    <property type="entry name" value="GPCR_STE3"/>
</dbReference>
<evidence type="ECO:0000256" key="7">
    <source>
        <dbReference type="ARBA" id="ARBA00023136"/>
    </source>
</evidence>
<evidence type="ECO:0000256" key="8">
    <source>
        <dbReference type="ARBA" id="ARBA00023170"/>
    </source>
</evidence>
<dbReference type="EMBL" id="KN832574">
    <property type="protein sequence ID" value="KII83813.1"/>
    <property type="molecule type" value="Genomic_DNA"/>
</dbReference>
<keyword evidence="5 10" id="KW-1133">Transmembrane helix</keyword>
<evidence type="ECO:0000256" key="10">
    <source>
        <dbReference type="SAM" id="Phobius"/>
    </source>
</evidence>
<evidence type="ECO:0000313" key="12">
    <source>
        <dbReference type="Proteomes" id="UP000053263"/>
    </source>
</evidence>
<sequence length="358" mass="40297">MFSTDPTYPLYPIFAFLGFILSLVPLPWHLQAWNAGTCAYMIWASVACLIGFVNALVWKDNVNNVAPVWCDISSKLLLGVGIGIPASSLCISRRLYKITAIQTVSVSRQDKIRAIVGDVCIAVGVPVLVMILHIVVQGHRFDIMENIGCYPTIYNTLPAYFLVFMWPVALGCVSFVYSAMTLRAFWKRRLQFTQFISSNTSMNISRYLRLILLACIEMLCTIPLGIYSMYIANQDVELSPYISWANVHFDFGRIGLFPALVWRSDPSFQISAELTRWLYPFCALLFFALFGFAGEAQKNYSIAFWAVAKRFGFNPPASKGIASSGKQRCVPYEYPHLVSHADLPLQLESDSKRRLSTL</sequence>
<evidence type="ECO:0000313" key="11">
    <source>
        <dbReference type="EMBL" id="KII83813.1"/>
    </source>
</evidence>
<accession>A0A0C9T6T6</accession>
<keyword evidence="12" id="KW-1185">Reference proteome</keyword>
<comment type="subcellular location">
    <subcellularLocation>
        <location evidence="1">Membrane</location>
        <topology evidence="1">Multi-pass membrane protein</topology>
    </subcellularLocation>
</comment>
<dbReference type="Pfam" id="PF02076">
    <property type="entry name" value="STE3"/>
    <property type="match status" value="1"/>
</dbReference>
<dbReference type="InterPro" id="IPR000481">
    <property type="entry name" value="GPCR_Pheromne_B_alpha_rcpt"/>
</dbReference>
<gene>
    <name evidence="11" type="ORF">PLICRDRAFT_119070</name>
</gene>
<evidence type="ECO:0000256" key="6">
    <source>
        <dbReference type="ARBA" id="ARBA00023040"/>
    </source>
</evidence>
<dbReference type="GO" id="GO:0005886">
    <property type="term" value="C:plasma membrane"/>
    <property type="evidence" value="ECO:0007669"/>
    <property type="project" value="TreeGrafter"/>
</dbReference>
<organism evidence="11 12">
    <name type="scientific">Plicaturopsis crispa FD-325 SS-3</name>
    <dbReference type="NCBI Taxonomy" id="944288"/>
    <lineage>
        <taxon>Eukaryota</taxon>
        <taxon>Fungi</taxon>
        <taxon>Dikarya</taxon>
        <taxon>Basidiomycota</taxon>
        <taxon>Agaricomycotina</taxon>
        <taxon>Agaricomycetes</taxon>
        <taxon>Agaricomycetidae</taxon>
        <taxon>Amylocorticiales</taxon>
        <taxon>Amylocorticiaceae</taxon>
        <taxon>Plicatura</taxon>
        <taxon>Plicaturopsis crispa</taxon>
    </lineage>
</organism>
<dbReference type="PANTHER" id="PTHR28097:SF1">
    <property type="entry name" value="PHEROMONE A FACTOR RECEPTOR"/>
    <property type="match status" value="1"/>
</dbReference>
<dbReference type="GO" id="GO:0004934">
    <property type="term" value="F:mating-type alpha-factor pheromone receptor activity"/>
    <property type="evidence" value="ECO:0007669"/>
    <property type="project" value="InterPro"/>
</dbReference>
<name>A0A0C9T6T6_PLICR</name>
<dbReference type="OrthoDB" id="2874149at2759"/>
<feature type="transmembrane region" description="Helical" evidence="10">
    <location>
        <begin position="207"/>
        <end position="230"/>
    </location>
</feature>
<dbReference type="PRINTS" id="PR00899">
    <property type="entry name" value="GPCRSTE3"/>
</dbReference>
<reference evidence="11 12" key="1">
    <citation type="submission" date="2014-06" db="EMBL/GenBank/DDBJ databases">
        <title>Evolutionary Origins and Diversification of the Mycorrhizal Mutualists.</title>
        <authorList>
            <consortium name="DOE Joint Genome Institute"/>
            <consortium name="Mycorrhizal Genomics Consortium"/>
            <person name="Kohler A."/>
            <person name="Kuo A."/>
            <person name="Nagy L.G."/>
            <person name="Floudas D."/>
            <person name="Copeland A."/>
            <person name="Barry K.W."/>
            <person name="Cichocki N."/>
            <person name="Veneault-Fourrey C."/>
            <person name="LaButti K."/>
            <person name="Lindquist E.A."/>
            <person name="Lipzen A."/>
            <person name="Lundell T."/>
            <person name="Morin E."/>
            <person name="Murat C."/>
            <person name="Riley R."/>
            <person name="Ohm R."/>
            <person name="Sun H."/>
            <person name="Tunlid A."/>
            <person name="Henrissat B."/>
            <person name="Grigoriev I.V."/>
            <person name="Hibbett D.S."/>
            <person name="Martin F."/>
        </authorList>
    </citation>
    <scope>NUCLEOTIDE SEQUENCE [LARGE SCALE GENOMIC DNA]</scope>
    <source>
        <strain evidence="11 12">FD-325 SS-3</strain>
    </source>
</reference>
<feature type="transmembrane region" description="Helical" evidence="10">
    <location>
        <begin position="160"/>
        <end position="186"/>
    </location>
</feature>
<evidence type="ECO:0000256" key="2">
    <source>
        <dbReference type="ARBA" id="ARBA00011085"/>
    </source>
</evidence>
<feature type="transmembrane region" description="Helical" evidence="10">
    <location>
        <begin position="38"/>
        <end position="57"/>
    </location>
</feature>
<dbReference type="CDD" id="cd14966">
    <property type="entry name" value="7tmD_STE3"/>
    <property type="match status" value="1"/>
</dbReference>
<evidence type="ECO:0000256" key="3">
    <source>
        <dbReference type="ARBA" id="ARBA00022507"/>
    </source>
</evidence>
<evidence type="ECO:0000256" key="4">
    <source>
        <dbReference type="ARBA" id="ARBA00022692"/>
    </source>
</evidence>
<dbReference type="AlphaFoldDB" id="A0A0C9T6T6"/>
<dbReference type="PANTHER" id="PTHR28097">
    <property type="entry name" value="PHEROMONE A FACTOR RECEPTOR"/>
    <property type="match status" value="1"/>
</dbReference>
<feature type="transmembrane region" description="Helical" evidence="10">
    <location>
        <begin position="6"/>
        <end position="26"/>
    </location>
</feature>
<proteinExistence type="inferred from homology"/>
<dbReference type="HOGENOM" id="CLU_027592_0_1_1"/>
<feature type="transmembrane region" description="Helical" evidence="10">
    <location>
        <begin position="116"/>
        <end position="136"/>
    </location>
</feature>
<evidence type="ECO:0000256" key="1">
    <source>
        <dbReference type="ARBA" id="ARBA00004141"/>
    </source>
</evidence>
<evidence type="ECO:0000256" key="9">
    <source>
        <dbReference type="ARBA" id="ARBA00023224"/>
    </source>
</evidence>
<feature type="transmembrane region" description="Helical" evidence="10">
    <location>
        <begin position="277"/>
        <end position="294"/>
    </location>
</feature>
<keyword evidence="8" id="KW-0675">Receptor</keyword>
<keyword evidence="4 10" id="KW-0812">Transmembrane</keyword>
<keyword evidence="3" id="KW-0589">Pheromone response</keyword>
<evidence type="ECO:0000256" key="5">
    <source>
        <dbReference type="ARBA" id="ARBA00022989"/>
    </source>
</evidence>
<dbReference type="Proteomes" id="UP000053263">
    <property type="component" value="Unassembled WGS sequence"/>
</dbReference>
<keyword evidence="7 10" id="KW-0472">Membrane</keyword>
<keyword evidence="6" id="KW-0297">G-protein coupled receptor</keyword>
<dbReference type="GO" id="GO:0000750">
    <property type="term" value="P:pheromone-dependent signal transduction involved in conjugation with cellular fusion"/>
    <property type="evidence" value="ECO:0007669"/>
    <property type="project" value="TreeGrafter"/>
</dbReference>